<evidence type="ECO:0000256" key="4">
    <source>
        <dbReference type="ARBA" id="ARBA00013346"/>
    </source>
</evidence>
<evidence type="ECO:0000256" key="6">
    <source>
        <dbReference type="ARBA" id="ARBA00022603"/>
    </source>
</evidence>
<evidence type="ECO:0000256" key="3">
    <source>
        <dbReference type="ARBA" id="ARBA00011890"/>
    </source>
</evidence>
<dbReference type="Gene3D" id="3.40.50.150">
    <property type="entry name" value="Vaccinia Virus protein VP39"/>
    <property type="match status" value="1"/>
</dbReference>
<dbReference type="Pfam" id="PF01135">
    <property type="entry name" value="PCMT"/>
    <property type="match status" value="1"/>
</dbReference>
<dbReference type="SUPFAM" id="SSF53335">
    <property type="entry name" value="S-adenosyl-L-methionine-dependent methyltransferases"/>
    <property type="match status" value="1"/>
</dbReference>
<keyword evidence="8" id="KW-0949">S-adenosyl-L-methionine</keyword>
<dbReference type="CDD" id="cd02440">
    <property type="entry name" value="AdoMet_MTases"/>
    <property type="match status" value="1"/>
</dbReference>
<dbReference type="GO" id="GO:0008168">
    <property type="term" value="F:methyltransferase activity"/>
    <property type="evidence" value="ECO:0007669"/>
    <property type="project" value="UniProtKB-KW"/>
</dbReference>
<evidence type="ECO:0000256" key="9">
    <source>
        <dbReference type="ARBA" id="ARBA00030757"/>
    </source>
</evidence>
<evidence type="ECO:0000256" key="10">
    <source>
        <dbReference type="ARBA" id="ARBA00031323"/>
    </source>
</evidence>
<organism evidence="12 13">
    <name type="scientific">Salinactinospora qingdaonensis</name>
    <dbReference type="NCBI Taxonomy" id="702744"/>
    <lineage>
        <taxon>Bacteria</taxon>
        <taxon>Bacillati</taxon>
        <taxon>Actinomycetota</taxon>
        <taxon>Actinomycetes</taxon>
        <taxon>Streptosporangiales</taxon>
        <taxon>Nocardiopsidaceae</taxon>
        <taxon>Salinactinospora</taxon>
    </lineage>
</organism>
<reference evidence="13" key="1">
    <citation type="journal article" date="2019" name="Int. J. Syst. Evol. Microbiol.">
        <title>The Global Catalogue of Microorganisms (GCM) 10K type strain sequencing project: providing services to taxonomists for standard genome sequencing and annotation.</title>
        <authorList>
            <consortium name="The Broad Institute Genomics Platform"/>
            <consortium name="The Broad Institute Genome Sequencing Center for Infectious Disease"/>
            <person name="Wu L."/>
            <person name="Ma J."/>
        </authorList>
    </citation>
    <scope>NUCLEOTIDE SEQUENCE [LARGE SCALE GENOMIC DNA]</scope>
    <source>
        <strain evidence="13">JCM 17137</strain>
    </source>
</reference>
<comment type="caution">
    <text evidence="12">The sequence shown here is derived from an EMBL/GenBank/DDBJ whole genome shotgun (WGS) entry which is preliminary data.</text>
</comment>
<evidence type="ECO:0000256" key="5">
    <source>
        <dbReference type="ARBA" id="ARBA00022490"/>
    </source>
</evidence>
<dbReference type="EC" id="2.1.1.77" evidence="3"/>
<keyword evidence="7" id="KW-0808">Transferase</keyword>
<accession>A0ABP7GDD8</accession>
<dbReference type="EMBL" id="BAABDD010000037">
    <property type="protein sequence ID" value="GAA3762792.1"/>
    <property type="molecule type" value="Genomic_DNA"/>
</dbReference>
<dbReference type="RefSeq" id="WP_344976230.1">
    <property type="nucleotide sequence ID" value="NZ_BAABDD010000037.1"/>
</dbReference>
<keyword evidence="5" id="KW-0963">Cytoplasm</keyword>
<evidence type="ECO:0000256" key="7">
    <source>
        <dbReference type="ARBA" id="ARBA00022679"/>
    </source>
</evidence>
<dbReference type="InterPro" id="IPR000682">
    <property type="entry name" value="PCMT"/>
</dbReference>
<evidence type="ECO:0000256" key="1">
    <source>
        <dbReference type="ARBA" id="ARBA00004496"/>
    </source>
</evidence>
<evidence type="ECO:0000313" key="13">
    <source>
        <dbReference type="Proteomes" id="UP001500908"/>
    </source>
</evidence>
<evidence type="ECO:0000256" key="8">
    <source>
        <dbReference type="ARBA" id="ARBA00022691"/>
    </source>
</evidence>
<dbReference type="InterPro" id="IPR029063">
    <property type="entry name" value="SAM-dependent_MTases_sf"/>
</dbReference>
<dbReference type="GO" id="GO:0032259">
    <property type="term" value="P:methylation"/>
    <property type="evidence" value="ECO:0007669"/>
    <property type="project" value="UniProtKB-KW"/>
</dbReference>
<gene>
    <name evidence="12" type="ORF">GCM10022402_45440</name>
</gene>
<evidence type="ECO:0000256" key="11">
    <source>
        <dbReference type="ARBA" id="ARBA00031350"/>
    </source>
</evidence>
<proteinExistence type="inferred from homology"/>
<name>A0ABP7GDD8_9ACTN</name>
<comment type="subcellular location">
    <subcellularLocation>
        <location evidence="1">Cytoplasm</location>
    </subcellularLocation>
</comment>
<keyword evidence="13" id="KW-1185">Reference proteome</keyword>
<sequence length="374" mass="39808">MTPPGPGDLAALAPTPEWAEALRAAPRRLFVPDIAWTVDDGLLDRNADPQTWQAAVDGDGAILTQIDDGETTLTATSPWTARDWTSSCSAPAMVLDFLNLLDPYDGDQVLEIGTGTGWTAGVLSARLGADRVTSVEVDERVAAQARANLERAGLAPRLVVGEGAAGWPASAPYDRVHVTCGVREVPYAWVEQTRPGGVIVLPWTPNGIGNGPKARLTVTGDRAVGRFPGGEAAYMLLRAQRPRRPPIRGQVRESTARVDPRRLTRAGRGLSVALAGMLPGVYVGGGDRSDGSHAVVLRELSGPSHAIATRPVEGGEAAVEQQGPRNLWDQAETAYLTWVGWGEPGVERFGLTVAPQGQHAWLDTPDNRIPELEN</sequence>
<evidence type="ECO:0000256" key="2">
    <source>
        <dbReference type="ARBA" id="ARBA00005369"/>
    </source>
</evidence>
<dbReference type="PANTHER" id="PTHR11579">
    <property type="entry name" value="PROTEIN-L-ISOASPARTATE O-METHYLTRANSFERASE"/>
    <property type="match status" value="1"/>
</dbReference>
<evidence type="ECO:0000313" key="12">
    <source>
        <dbReference type="EMBL" id="GAA3762792.1"/>
    </source>
</evidence>
<comment type="similarity">
    <text evidence="2">Belongs to the methyltransferase superfamily. L-isoaspartyl/D-aspartyl protein methyltransferase family.</text>
</comment>
<dbReference type="Proteomes" id="UP001500908">
    <property type="component" value="Unassembled WGS sequence"/>
</dbReference>
<protein>
    <recommendedName>
        <fullName evidence="4">Protein-L-isoaspartate O-methyltransferase</fullName>
        <ecNumber evidence="3">2.1.1.77</ecNumber>
    </recommendedName>
    <alternativeName>
        <fullName evidence="11">L-isoaspartyl protein carboxyl methyltransferase</fullName>
    </alternativeName>
    <alternativeName>
        <fullName evidence="9">Protein L-isoaspartyl methyltransferase</fullName>
    </alternativeName>
    <alternativeName>
        <fullName evidence="10">Protein-beta-aspartate methyltransferase</fullName>
    </alternativeName>
</protein>
<dbReference type="PANTHER" id="PTHR11579:SF0">
    <property type="entry name" value="PROTEIN-L-ISOASPARTATE(D-ASPARTATE) O-METHYLTRANSFERASE"/>
    <property type="match status" value="1"/>
</dbReference>
<keyword evidence="6 12" id="KW-0489">Methyltransferase</keyword>